<reference evidence="1" key="2">
    <citation type="submission" date="2016-06" db="EMBL/GenBank/DDBJ databases">
        <title>The genome of a short-lived fish provides insights into sex chromosome evolution and the genetic control of aging.</title>
        <authorList>
            <person name="Reichwald K."/>
            <person name="Felder M."/>
            <person name="Petzold A."/>
            <person name="Koch P."/>
            <person name="Groth M."/>
            <person name="Platzer M."/>
        </authorList>
    </citation>
    <scope>NUCLEOTIDE SEQUENCE</scope>
    <source>
        <tissue evidence="1">Brain</tissue>
    </source>
</reference>
<name>A0A1A7ZN03_NOTFU</name>
<accession>A0A1A7ZN03</accession>
<dbReference type="AlphaFoldDB" id="A0A1A7ZN03"/>
<evidence type="ECO:0000313" key="1">
    <source>
        <dbReference type="EMBL" id="SBP43818.1"/>
    </source>
</evidence>
<organism evidence="1">
    <name type="scientific">Nothobranchius furzeri</name>
    <name type="common">Turquoise killifish</name>
    <dbReference type="NCBI Taxonomy" id="105023"/>
    <lineage>
        <taxon>Eukaryota</taxon>
        <taxon>Metazoa</taxon>
        <taxon>Chordata</taxon>
        <taxon>Craniata</taxon>
        <taxon>Vertebrata</taxon>
        <taxon>Euteleostomi</taxon>
        <taxon>Actinopterygii</taxon>
        <taxon>Neopterygii</taxon>
        <taxon>Teleostei</taxon>
        <taxon>Neoteleostei</taxon>
        <taxon>Acanthomorphata</taxon>
        <taxon>Ovalentaria</taxon>
        <taxon>Atherinomorphae</taxon>
        <taxon>Cyprinodontiformes</taxon>
        <taxon>Nothobranchiidae</taxon>
        <taxon>Nothobranchius</taxon>
    </lineage>
</organism>
<dbReference type="EMBL" id="HADY01005333">
    <property type="protein sequence ID" value="SBP43818.1"/>
    <property type="molecule type" value="Transcribed_RNA"/>
</dbReference>
<sequence length="51" mass="5675">EPANSGTSFYETISFDIQSKASARYVDTDIKLLFKSQTSTLDANEHSSFLL</sequence>
<feature type="non-terminal residue" evidence="1">
    <location>
        <position position="1"/>
    </location>
</feature>
<reference evidence="1" key="1">
    <citation type="submission" date="2016-05" db="EMBL/GenBank/DDBJ databases">
        <authorList>
            <person name="Lavstsen T."/>
            <person name="Jespersen J.S."/>
        </authorList>
    </citation>
    <scope>NUCLEOTIDE SEQUENCE</scope>
    <source>
        <tissue evidence="1">Brain</tissue>
    </source>
</reference>
<gene>
    <name evidence="1" type="primary">Nfu_g_1_025451</name>
</gene>
<protein>
    <submittedName>
        <fullName evidence="1">Uncharacterized protein</fullName>
    </submittedName>
</protein>
<proteinExistence type="predicted"/>